<reference evidence="3" key="1">
    <citation type="journal article" date="2019" name="J. Bacteriol.">
        <title>A Mutagenic Screen Identifies a TonB-Dependent Receptor Required for the Lanthanide Metal Switch in the Type I Methanotroph 'Methylotuvimicrobium buryatense' 5GB1C.</title>
        <authorList>
            <person name="Groom J.D."/>
            <person name="Ford S.M."/>
            <person name="Pesesky M.W."/>
            <person name="Lidstrom M.E."/>
        </authorList>
    </citation>
    <scope>NUCLEOTIDE SEQUENCE [LARGE SCALE GENOMIC DNA]</scope>
    <source>
        <strain evidence="3">5GB1C</strain>
    </source>
</reference>
<dbReference type="RefSeq" id="WP_017841075.1">
    <property type="nucleotide sequence ID" value="NZ_CP035467.1"/>
</dbReference>
<dbReference type="Proteomes" id="UP000305881">
    <property type="component" value="Chromosome"/>
</dbReference>
<dbReference type="Gene3D" id="3.60.10.10">
    <property type="entry name" value="Endonuclease/exonuclease/phosphatase"/>
    <property type="match status" value="1"/>
</dbReference>
<dbReference type="SUPFAM" id="SSF56219">
    <property type="entry name" value="DNase I-like"/>
    <property type="match status" value="1"/>
</dbReference>
<organism evidence="2 3">
    <name type="scientific">Methylotuvimicrobium buryatense</name>
    <name type="common">Methylomicrobium buryatense</name>
    <dbReference type="NCBI Taxonomy" id="95641"/>
    <lineage>
        <taxon>Bacteria</taxon>
        <taxon>Pseudomonadati</taxon>
        <taxon>Pseudomonadota</taxon>
        <taxon>Gammaproteobacteria</taxon>
        <taxon>Methylococcales</taxon>
        <taxon>Methylococcaceae</taxon>
        <taxon>Methylotuvimicrobium</taxon>
    </lineage>
</organism>
<protein>
    <recommendedName>
        <fullName evidence="1">Endonuclease/exonuclease/phosphatase domain-containing protein</fullName>
    </recommendedName>
</protein>
<dbReference type="InterPro" id="IPR005135">
    <property type="entry name" value="Endo/exonuclease/phosphatase"/>
</dbReference>
<dbReference type="InterPro" id="IPR036691">
    <property type="entry name" value="Endo/exonu/phosph_ase_sf"/>
</dbReference>
<dbReference type="EMBL" id="CP035467">
    <property type="protein sequence ID" value="QCW81186.1"/>
    <property type="molecule type" value="Genomic_DNA"/>
</dbReference>
<dbReference type="OrthoDB" id="583592at2"/>
<evidence type="ECO:0000313" key="2">
    <source>
        <dbReference type="EMBL" id="QCW81186.1"/>
    </source>
</evidence>
<evidence type="ECO:0000259" key="1">
    <source>
        <dbReference type="Pfam" id="PF03372"/>
    </source>
</evidence>
<dbReference type="STRING" id="675511.GCA_000341735_02571"/>
<sequence length="228" mass="26153">MRIITWNCNLKLNAKFDSIEALAPDIAIIQECEQLDRNHFPAATYLWTGRNPKKGMGVIMFNHQAEIDNIFSDKFIYCLPVNIDGGRLKILATWAYNHRASKQFGDEYQGYLLPALNHYQPWLDAENVIVGGDFNHSKIWDTPRSNNKFAEIESCLVNQGLMSSYHLFSDESTGQESLSTFFHTKNSNKGYHIDYLFQNLTKNPVVTVGNFSDWIQLSDHMPLIVDLN</sequence>
<dbReference type="AlphaFoldDB" id="A0A4P9UNV2"/>
<name>A0A4P9UNV2_METBY</name>
<evidence type="ECO:0000313" key="3">
    <source>
        <dbReference type="Proteomes" id="UP000305881"/>
    </source>
</evidence>
<dbReference type="GO" id="GO:0003824">
    <property type="term" value="F:catalytic activity"/>
    <property type="evidence" value="ECO:0007669"/>
    <property type="project" value="InterPro"/>
</dbReference>
<dbReference type="KEGG" id="mbur:EQU24_02155"/>
<gene>
    <name evidence="2" type="ORF">EQU24_02155</name>
</gene>
<proteinExistence type="predicted"/>
<keyword evidence="3" id="KW-1185">Reference proteome</keyword>
<accession>A0A4P9UNV2</accession>
<feature type="domain" description="Endonuclease/exonuclease/phosphatase" evidence="1">
    <location>
        <begin position="4"/>
        <end position="220"/>
    </location>
</feature>
<dbReference type="Pfam" id="PF03372">
    <property type="entry name" value="Exo_endo_phos"/>
    <property type="match status" value="1"/>
</dbReference>